<feature type="transmembrane region" description="Helical" evidence="1">
    <location>
        <begin position="153"/>
        <end position="172"/>
    </location>
</feature>
<feature type="transmembrane region" description="Helical" evidence="1">
    <location>
        <begin position="350"/>
        <end position="370"/>
    </location>
</feature>
<protein>
    <submittedName>
        <fullName evidence="2">DUF4153 domain-containing protein</fullName>
    </submittedName>
</protein>
<feature type="transmembrane region" description="Helical" evidence="1">
    <location>
        <begin position="184"/>
        <end position="205"/>
    </location>
</feature>
<keyword evidence="3" id="KW-1185">Reference proteome</keyword>
<dbReference type="EMBL" id="VFWZ01000004">
    <property type="protein sequence ID" value="TPN85195.1"/>
    <property type="molecule type" value="Genomic_DNA"/>
</dbReference>
<proteinExistence type="predicted"/>
<evidence type="ECO:0000313" key="2">
    <source>
        <dbReference type="EMBL" id="TPN85195.1"/>
    </source>
</evidence>
<feature type="transmembrane region" description="Helical" evidence="1">
    <location>
        <begin position="112"/>
        <end position="132"/>
    </location>
</feature>
<evidence type="ECO:0000313" key="3">
    <source>
        <dbReference type="Proteomes" id="UP000315540"/>
    </source>
</evidence>
<gene>
    <name evidence="2" type="ORF">FHK87_14295</name>
</gene>
<dbReference type="AlphaFoldDB" id="A0A504J9D2"/>
<sequence>MKLPSIDYLIKTSKDSFLRFPLTILSSLLSVIIGIYLIEVNEDKDNLLPFIHILLVTSIGIPLFFCASVFSEKQKYNTKLRVISQVVVLILLIALYFSFPSSKNTLVTTTPYIRYAIFNIVAHLLVSFIPYLKNKEQNGFWNYNKILFLRISSAVLYSGFLYIGLILALSALRLLFNISIHEELYFEIFIIIIGFFNTWFFVSGIPKNLEALEDEKDYPNGLRIFAQYVLLPLLILYLIILYAYGSKILINWDWPKGLVSYLISCVAILGILTLLLIHPYGNLKGNTWIKKFTSGYYFIIIPLIILFFIAIAFRIGDYGITINRYLLIFLGVWLSLISIYFIFGKANIKFIPISLATLLTLVLFGPWGMFSISQKSQINRLHHILETHSIIANNKINNEVFWNLDSLSYLHSEKSSTNDQLLKDSIHNEVKSIVDYLDDYHGFSGIDHLFTQNMDSLIKVSMVKNSSTDDARIYMETMGLEYRQKYNSQTNRSNYFTYSSKHYSNENNFVRISNYDYLINFSDYYITQKKEFNIDNKLYTLSFKDSKQHNEIIFYSESDTISFALNTLATQLSKEYGTKYKNNIDSDKLSTTKKLKGLEVKLMLNTINLQEVKNKIQVRAANGFILIKSK</sequence>
<feature type="transmembrane region" description="Helical" evidence="1">
    <location>
        <begin position="297"/>
        <end position="316"/>
    </location>
</feature>
<reference evidence="2 3" key="1">
    <citation type="submission" date="2019-06" db="EMBL/GenBank/DDBJ databases">
        <authorList>
            <person name="Meng X."/>
        </authorList>
    </citation>
    <scope>NUCLEOTIDE SEQUENCE [LARGE SCALE GENOMIC DNA]</scope>
    <source>
        <strain evidence="2 3">M625</strain>
    </source>
</reference>
<dbReference type="Proteomes" id="UP000315540">
    <property type="component" value="Unassembled WGS sequence"/>
</dbReference>
<comment type="caution">
    <text evidence="2">The sequence shown here is derived from an EMBL/GenBank/DDBJ whole genome shotgun (WGS) entry which is preliminary data.</text>
</comment>
<feature type="transmembrane region" description="Helical" evidence="1">
    <location>
        <begin position="257"/>
        <end position="277"/>
    </location>
</feature>
<dbReference type="Pfam" id="PF13687">
    <property type="entry name" value="DUF4153"/>
    <property type="match status" value="1"/>
</dbReference>
<dbReference type="OrthoDB" id="9809196at2"/>
<feature type="transmembrane region" description="Helical" evidence="1">
    <location>
        <begin position="20"/>
        <end position="38"/>
    </location>
</feature>
<keyword evidence="1" id="KW-1133">Transmembrane helix</keyword>
<feature type="transmembrane region" description="Helical" evidence="1">
    <location>
        <begin position="50"/>
        <end position="70"/>
    </location>
</feature>
<keyword evidence="1" id="KW-0812">Transmembrane</keyword>
<dbReference type="RefSeq" id="WP_140594216.1">
    <property type="nucleotide sequence ID" value="NZ_VFWZ01000004.1"/>
</dbReference>
<dbReference type="InterPro" id="IPR025291">
    <property type="entry name" value="DUF4153"/>
</dbReference>
<feature type="transmembrane region" description="Helical" evidence="1">
    <location>
        <begin position="322"/>
        <end position="343"/>
    </location>
</feature>
<accession>A0A504J9D2</accession>
<feature type="transmembrane region" description="Helical" evidence="1">
    <location>
        <begin position="82"/>
        <end position="100"/>
    </location>
</feature>
<organism evidence="2 3">
    <name type="scientific">Aquimarina algicola</name>
    <dbReference type="NCBI Taxonomy" id="2589995"/>
    <lineage>
        <taxon>Bacteria</taxon>
        <taxon>Pseudomonadati</taxon>
        <taxon>Bacteroidota</taxon>
        <taxon>Flavobacteriia</taxon>
        <taxon>Flavobacteriales</taxon>
        <taxon>Flavobacteriaceae</taxon>
        <taxon>Aquimarina</taxon>
    </lineage>
</organism>
<name>A0A504J9D2_9FLAO</name>
<evidence type="ECO:0000256" key="1">
    <source>
        <dbReference type="SAM" id="Phobius"/>
    </source>
</evidence>
<keyword evidence="1" id="KW-0472">Membrane</keyword>
<feature type="transmembrane region" description="Helical" evidence="1">
    <location>
        <begin position="225"/>
        <end position="245"/>
    </location>
</feature>